<gene>
    <name evidence="2" type="ORF">RND71_010957</name>
</gene>
<proteinExistence type="predicted"/>
<reference evidence="2" key="1">
    <citation type="submission" date="2023-12" db="EMBL/GenBank/DDBJ databases">
        <title>Genome assembly of Anisodus tanguticus.</title>
        <authorList>
            <person name="Wang Y.-J."/>
        </authorList>
    </citation>
    <scope>NUCLEOTIDE SEQUENCE</scope>
    <source>
        <strain evidence="2">KB-2021</strain>
        <tissue evidence="2">Leaf</tissue>
    </source>
</reference>
<dbReference type="Proteomes" id="UP001291623">
    <property type="component" value="Unassembled WGS sequence"/>
</dbReference>
<sequence length="309" mass="34708">MITSSETIQNAFKAGIPKCTYSRSCIIVGDLPLTADAAPSADQYHQRTNLVSKDLQRPPLPPAAADDEEDQYARLVGKLIAKTYVVPNKVSTRRKLGSIDRLWVSNTQMEKDSRGPHKRKKRNEEEKDTSNNFANECVMGGKTRNRDMKRKCDVVDKPYFSSGRSDGRKPVKRREFGNRKQKGDKAPPQKRDNEGKFKRGFPAKGNIERPKRPANKGGNSDRGRGRGRGTSKGSRGPTKGRNKRPINPNDTTRQSIPFDPHMHSTPPLYFMPGSRVQPHFGQYVYPAPPPQVPPFTRHTFIPTPMFVAS</sequence>
<evidence type="ECO:0000313" key="3">
    <source>
        <dbReference type="Proteomes" id="UP001291623"/>
    </source>
</evidence>
<name>A0AAE1VJL1_9SOLA</name>
<keyword evidence="3" id="KW-1185">Reference proteome</keyword>
<dbReference type="AlphaFoldDB" id="A0AAE1VJL1"/>
<evidence type="ECO:0000313" key="2">
    <source>
        <dbReference type="EMBL" id="KAK4371482.1"/>
    </source>
</evidence>
<feature type="region of interest" description="Disordered" evidence="1">
    <location>
        <begin position="107"/>
        <end position="142"/>
    </location>
</feature>
<organism evidence="2 3">
    <name type="scientific">Anisodus tanguticus</name>
    <dbReference type="NCBI Taxonomy" id="243964"/>
    <lineage>
        <taxon>Eukaryota</taxon>
        <taxon>Viridiplantae</taxon>
        <taxon>Streptophyta</taxon>
        <taxon>Embryophyta</taxon>
        <taxon>Tracheophyta</taxon>
        <taxon>Spermatophyta</taxon>
        <taxon>Magnoliopsida</taxon>
        <taxon>eudicotyledons</taxon>
        <taxon>Gunneridae</taxon>
        <taxon>Pentapetalae</taxon>
        <taxon>asterids</taxon>
        <taxon>lamiids</taxon>
        <taxon>Solanales</taxon>
        <taxon>Solanaceae</taxon>
        <taxon>Solanoideae</taxon>
        <taxon>Hyoscyameae</taxon>
        <taxon>Anisodus</taxon>
    </lineage>
</organism>
<accession>A0AAE1VJL1</accession>
<comment type="caution">
    <text evidence="2">The sequence shown here is derived from an EMBL/GenBank/DDBJ whole genome shotgun (WGS) entry which is preliminary data.</text>
</comment>
<feature type="region of interest" description="Disordered" evidence="1">
    <location>
        <begin position="157"/>
        <end position="263"/>
    </location>
</feature>
<protein>
    <submittedName>
        <fullName evidence="2">Uncharacterized protein</fullName>
    </submittedName>
</protein>
<evidence type="ECO:0000256" key="1">
    <source>
        <dbReference type="SAM" id="MobiDB-lite"/>
    </source>
</evidence>
<dbReference type="EMBL" id="JAVYJV010000005">
    <property type="protein sequence ID" value="KAK4371482.1"/>
    <property type="molecule type" value="Genomic_DNA"/>
</dbReference>
<feature type="compositionally biased region" description="Basic and acidic residues" evidence="1">
    <location>
        <begin position="165"/>
        <end position="197"/>
    </location>
</feature>